<name>A0ABT0TW81_9HELI</name>
<accession>A0ABT0TW81</accession>
<evidence type="ECO:0000259" key="2">
    <source>
        <dbReference type="Pfam" id="PF00561"/>
    </source>
</evidence>
<gene>
    <name evidence="3" type="ORF">NCR95_07805</name>
</gene>
<dbReference type="SUPFAM" id="SSF53474">
    <property type="entry name" value="alpha/beta-Hydrolases"/>
    <property type="match status" value="1"/>
</dbReference>
<dbReference type="GO" id="GO:0016787">
    <property type="term" value="F:hydrolase activity"/>
    <property type="evidence" value="ECO:0007669"/>
    <property type="project" value="UniProtKB-KW"/>
</dbReference>
<dbReference type="InterPro" id="IPR029058">
    <property type="entry name" value="AB_hydrolase_fold"/>
</dbReference>
<dbReference type="InterPro" id="IPR050266">
    <property type="entry name" value="AB_hydrolase_sf"/>
</dbReference>
<dbReference type="Pfam" id="PF00561">
    <property type="entry name" value="Abhydrolase_1"/>
    <property type="match status" value="1"/>
</dbReference>
<dbReference type="InterPro" id="IPR000073">
    <property type="entry name" value="AB_hydrolase_1"/>
</dbReference>
<protein>
    <submittedName>
        <fullName evidence="3">Alpha/beta hydrolase</fullName>
    </submittedName>
</protein>
<dbReference type="Proteomes" id="UP001057522">
    <property type="component" value="Unassembled WGS sequence"/>
</dbReference>
<evidence type="ECO:0000313" key="4">
    <source>
        <dbReference type="Proteomes" id="UP001057522"/>
    </source>
</evidence>
<feature type="domain" description="AB hydrolase-1" evidence="2">
    <location>
        <begin position="27"/>
        <end position="106"/>
    </location>
</feature>
<dbReference type="Gene3D" id="3.40.50.1820">
    <property type="entry name" value="alpha/beta hydrolase"/>
    <property type="match status" value="1"/>
</dbReference>
<sequence>MAQKSILYKNQNFDISFEIANFHLPKTLIFLHGWGSNKALMKQVFFESFKEFRHLYIDMPGFGKSKNPPFSLDTKDYAAILSILLNEMKIDEFSIVGHSFGGKVGVLLNPKELILLSSAGILKKKSLKVRMKIALSKKLNQISPALGQIFSQILRSRDVSGMSQVMYETFKKVVDEDFSGIFENFKNQAFIFWGKEDNITPLDCGEKIHSLIKKSYFFSLAGDHYFFLKQAQKIEELYLKAKSI</sequence>
<evidence type="ECO:0000313" key="3">
    <source>
        <dbReference type="EMBL" id="MCL9820064.1"/>
    </source>
</evidence>
<proteinExistence type="predicted"/>
<dbReference type="PANTHER" id="PTHR43798:SF31">
    <property type="entry name" value="AB HYDROLASE SUPERFAMILY PROTEIN YCLE"/>
    <property type="match status" value="1"/>
</dbReference>
<keyword evidence="1 3" id="KW-0378">Hydrolase</keyword>
<dbReference type="EMBL" id="JAMOKX010000007">
    <property type="protein sequence ID" value="MCL9820064.1"/>
    <property type="molecule type" value="Genomic_DNA"/>
</dbReference>
<organism evidence="3 4">
    <name type="scientific">Helicobacter colisuis</name>
    <dbReference type="NCBI Taxonomy" id="2949739"/>
    <lineage>
        <taxon>Bacteria</taxon>
        <taxon>Pseudomonadati</taxon>
        <taxon>Campylobacterota</taxon>
        <taxon>Epsilonproteobacteria</taxon>
        <taxon>Campylobacterales</taxon>
        <taxon>Helicobacteraceae</taxon>
        <taxon>Helicobacter</taxon>
    </lineage>
</organism>
<dbReference type="RefSeq" id="WP_242099811.1">
    <property type="nucleotide sequence ID" value="NZ_JAMOKX010000007.1"/>
</dbReference>
<reference evidence="3" key="1">
    <citation type="submission" date="2022-06" db="EMBL/GenBank/DDBJ databases">
        <title>Helicobacter colisuis sp. nov.</title>
        <authorList>
            <person name="Papic B."/>
            <person name="Gruntar I."/>
        </authorList>
    </citation>
    <scope>NUCLEOTIDE SEQUENCE</scope>
    <source>
        <strain evidence="3">11154-15</strain>
    </source>
</reference>
<dbReference type="PRINTS" id="PR00111">
    <property type="entry name" value="ABHYDROLASE"/>
</dbReference>
<dbReference type="PANTHER" id="PTHR43798">
    <property type="entry name" value="MONOACYLGLYCEROL LIPASE"/>
    <property type="match status" value="1"/>
</dbReference>
<evidence type="ECO:0000256" key="1">
    <source>
        <dbReference type="ARBA" id="ARBA00022801"/>
    </source>
</evidence>
<keyword evidence="4" id="KW-1185">Reference proteome</keyword>
<comment type="caution">
    <text evidence="3">The sequence shown here is derived from an EMBL/GenBank/DDBJ whole genome shotgun (WGS) entry which is preliminary data.</text>
</comment>